<feature type="region of interest" description="Disordered" evidence="1">
    <location>
        <begin position="1"/>
        <end position="32"/>
    </location>
</feature>
<reference evidence="2 3" key="1">
    <citation type="journal article" date="2018" name="MBio">
        <title>Comparative Genomics Reveals the Core Gene Toolbox for the Fungus-Insect Symbiosis.</title>
        <authorList>
            <person name="Wang Y."/>
            <person name="Stata M."/>
            <person name="Wang W."/>
            <person name="Stajich J.E."/>
            <person name="White M.M."/>
            <person name="Moncalvo J.M."/>
        </authorList>
    </citation>
    <scope>NUCLEOTIDE SEQUENCE [LARGE SCALE GENOMIC DNA]</scope>
    <source>
        <strain evidence="2 3">AUS-77-4</strain>
    </source>
</reference>
<comment type="caution">
    <text evidence="2">The sequence shown here is derived from an EMBL/GenBank/DDBJ whole genome shotgun (WGS) entry which is preliminary data.</text>
</comment>
<evidence type="ECO:0000313" key="2">
    <source>
        <dbReference type="EMBL" id="PVU96563.1"/>
    </source>
</evidence>
<dbReference type="Proteomes" id="UP000245699">
    <property type="component" value="Unassembled WGS sequence"/>
</dbReference>
<gene>
    <name evidence="2" type="ORF">BB559_002337</name>
</gene>
<feature type="compositionally biased region" description="Low complexity" evidence="1">
    <location>
        <begin position="104"/>
        <end position="125"/>
    </location>
</feature>
<feature type="compositionally biased region" description="Polar residues" evidence="1">
    <location>
        <begin position="174"/>
        <end position="188"/>
    </location>
</feature>
<sequence>MATKTSQNNSIQRNNITILSREQADTPKKNQQRNLIKNIQLSATKNITLTFQKQYPESKNQKHNDSSLNSKYRIRNGKKLDKVSPNAKKSPRNKRENSKRPPQSSSEDSSNTSSESNNESATNDNMNISRSTTTPSSNKKRSKQKPWKKQREISLNDETSSFEVVVLTKRDKNQNAPSNQKPQKGANSKQRKRSPIQIVPQATDNLSDHQDSQQQRSTFTTHNNILIDSAITFASPRNNSAKEKLYGTNTTNPIRVIPSQMLAQINGNKLNSSTPIKGGLIPKALVPFTESTQISQQTPTYSNTSNNKLSKSIRVVSPRSQLKNPNVFNHYAGAIFNNSSPDASSLPPPLFSQALSPSAGIIDNEPTLPPQNNYSQGEFPFISKNNYYNNPSAPNPHHSAHPARNLSSIFESLSTDSKPISGIFNRDSAIITSSNSLSAFQHSRLGQNRMNIEAPMRKAQVSYA</sequence>
<proteinExistence type="predicted"/>
<feature type="compositionally biased region" description="Polar residues" evidence="1">
    <location>
        <begin position="126"/>
        <end position="137"/>
    </location>
</feature>
<accession>A0A2T9YW45</accession>
<dbReference type="EMBL" id="MBFT01000138">
    <property type="protein sequence ID" value="PVU96563.1"/>
    <property type="molecule type" value="Genomic_DNA"/>
</dbReference>
<protein>
    <submittedName>
        <fullName evidence="2">Uncharacterized protein</fullName>
    </submittedName>
</protein>
<dbReference type="InterPro" id="IPR028322">
    <property type="entry name" value="PNRC-like_rgn"/>
</dbReference>
<organism evidence="2 3">
    <name type="scientific">Furculomyces boomerangus</name>
    <dbReference type="NCBI Taxonomy" id="61424"/>
    <lineage>
        <taxon>Eukaryota</taxon>
        <taxon>Fungi</taxon>
        <taxon>Fungi incertae sedis</taxon>
        <taxon>Zoopagomycota</taxon>
        <taxon>Kickxellomycotina</taxon>
        <taxon>Harpellomycetes</taxon>
        <taxon>Harpellales</taxon>
        <taxon>Harpellaceae</taxon>
        <taxon>Furculomyces</taxon>
    </lineage>
</organism>
<keyword evidence="3" id="KW-1185">Reference proteome</keyword>
<feature type="region of interest" description="Disordered" evidence="1">
    <location>
        <begin position="52"/>
        <end position="154"/>
    </location>
</feature>
<dbReference type="Pfam" id="PF15365">
    <property type="entry name" value="PNRC"/>
    <property type="match status" value="1"/>
</dbReference>
<evidence type="ECO:0000313" key="3">
    <source>
        <dbReference type="Proteomes" id="UP000245699"/>
    </source>
</evidence>
<evidence type="ECO:0000256" key="1">
    <source>
        <dbReference type="SAM" id="MobiDB-lite"/>
    </source>
</evidence>
<dbReference type="GO" id="GO:0016071">
    <property type="term" value="P:mRNA metabolic process"/>
    <property type="evidence" value="ECO:0007669"/>
    <property type="project" value="UniProtKB-ARBA"/>
</dbReference>
<feature type="compositionally biased region" description="Polar residues" evidence="1">
    <location>
        <begin position="1"/>
        <end position="20"/>
    </location>
</feature>
<name>A0A2T9YW45_9FUNG</name>
<feature type="region of interest" description="Disordered" evidence="1">
    <location>
        <begin position="169"/>
        <end position="195"/>
    </location>
</feature>
<dbReference type="AlphaFoldDB" id="A0A2T9YW45"/>
<feature type="compositionally biased region" description="Basic residues" evidence="1">
    <location>
        <begin position="138"/>
        <end position="148"/>
    </location>
</feature>